<dbReference type="Proteomes" id="UP001498398">
    <property type="component" value="Unassembled WGS sequence"/>
</dbReference>
<dbReference type="EMBL" id="JBANRG010000002">
    <property type="protein sequence ID" value="KAK7470794.1"/>
    <property type="molecule type" value="Genomic_DNA"/>
</dbReference>
<evidence type="ECO:0000256" key="8">
    <source>
        <dbReference type="RuleBase" id="RU365074"/>
    </source>
</evidence>
<feature type="region of interest" description="Disordered" evidence="9">
    <location>
        <begin position="1"/>
        <end position="131"/>
    </location>
</feature>
<gene>
    <name evidence="10" type="primary">RRP8</name>
    <name evidence="10" type="ORF">VKT23_002212</name>
</gene>
<comment type="caution">
    <text evidence="10">The sequence shown here is derived from an EMBL/GenBank/DDBJ whole genome shotgun (WGS) entry which is preliminary data.</text>
</comment>
<evidence type="ECO:0000256" key="5">
    <source>
        <dbReference type="ARBA" id="ARBA00022679"/>
    </source>
</evidence>
<name>A0ABR1K411_9AGAR</name>
<evidence type="ECO:0000256" key="1">
    <source>
        <dbReference type="ARBA" id="ARBA00004604"/>
    </source>
</evidence>
<proteinExistence type="inferred from homology"/>
<protein>
    <recommendedName>
        <fullName evidence="8">Ribosomal RNA-processing protein 8</fullName>
        <ecNumber evidence="8">2.1.1.-</ecNumber>
    </recommendedName>
</protein>
<dbReference type="EC" id="2.1.1.-" evidence="8"/>
<comment type="similarity">
    <text evidence="2 8">Belongs to the methyltransferase superfamily. RRP8 family.</text>
</comment>
<keyword evidence="3 8" id="KW-0698">rRNA processing</keyword>
<dbReference type="GO" id="GO:0106142">
    <property type="term" value="F:rRNA (adenine-N1-)-methyltransferase activity"/>
    <property type="evidence" value="ECO:0007669"/>
    <property type="project" value="UniProtKB-EC"/>
</dbReference>
<dbReference type="Gene3D" id="3.40.50.150">
    <property type="entry name" value="Vaccinia Virus protein VP39"/>
    <property type="match status" value="1"/>
</dbReference>
<accession>A0ABR1K411</accession>
<comment type="function">
    <text evidence="8">S-adenosyl-L-methionine-dependent methyltransferase that specifically methylates the N(1) position of adenine in helix 25.1 in 25S rRNA. Required both for ribosomal 40S and 60S subunits biogenesis. Required for efficient pre-rRNA cleavage at site A2.</text>
</comment>
<dbReference type="PANTHER" id="PTHR12787">
    <property type="entry name" value="RIBOSOMAL RNA-PROCESSING PROTEIN 8"/>
    <property type="match status" value="1"/>
</dbReference>
<dbReference type="InterPro" id="IPR029063">
    <property type="entry name" value="SAM-dependent_MTases_sf"/>
</dbReference>
<keyword evidence="11" id="KW-1185">Reference proteome</keyword>
<feature type="compositionally biased region" description="Basic and acidic residues" evidence="9">
    <location>
        <begin position="61"/>
        <end position="73"/>
    </location>
</feature>
<keyword evidence="6 8" id="KW-0949">S-adenosyl-L-methionine</keyword>
<evidence type="ECO:0000256" key="4">
    <source>
        <dbReference type="ARBA" id="ARBA00022603"/>
    </source>
</evidence>
<dbReference type="InterPro" id="IPR042036">
    <property type="entry name" value="RRP8_N"/>
</dbReference>
<dbReference type="InterPro" id="IPR007823">
    <property type="entry name" value="RRP8"/>
</dbReference>
<evidence type="ECO:0000256" key="3">
    <source>
        <dbReference type="ARBA" id="ARBA00022552"/>
    </source>
</evidence>
<dbReference type="PANTHER" id="PTHR12787:SF0">
    <property type="entry name" value="RIBOSOMAL RNA-PROCESSING PROTEIN 8"/>
    <property type="match status" value="1"/>
</dbReference>
<reference evidence="10 11" key="1">
    <citation type="submission" date="2024-01" db="EMBL/GenBank/DDBJ databases">
        <title>A draft genome for the cacao thread blight pathogen Marasmiellus scandens.</title>
        <authorList>
            <person name="Baruah I.K."/>
            <person name="Leung J."/>
            <person name="Bukari Y."/>
            <person name="Amoako-Attah I."/>
            <person name="Meinhardt L.W."/>
            <person name="Bailey B.A."/>
            <person name="Cohen S.P."/>
        </authorList>
    </citation>
    <scope>NUCLEOTIDE SEQUENCE [LARGE SCALE GENOMIC DNA]</scope>
    <source>
        <strain evidence="10 11">GH-19</strain>
    </source>
</reference>
<evidence type="ECO:0000256" key="6">
    <source>
        <dbReference type="ARBA" id="ARBA00022691"/>
    </source>
</evidence>
<evidence type="ECO:0000256" key="9">
    <source>
        <dbReference type="SAM" id="MobiDB-lite"/>
    </source>
</evidence>
<sequence length="389" mass="43551">MPLFDVPGWTVNDEPVAESSNTRKRKRPASESETSLLLHSAEVNLEKLVRKLTGSKRGGKERRERASREEESPPKNPLPTKSHKSKASVDVVDKKKIISHPMPLKSAAERRESSLRPTKKVKTKRESSPFEEIQIDEPEEVSNSTGLTSLQKSMKQSLDGARFRLINETLYKTDSHEAQHMMQEDPAVFSEYHNGFRHQVQSWPTNPVDHYVSSLSKYPPKTVIADLGCGDAAIAHNLIPKGMTVVSFDLVSNNSFVVAADICTQVPLPGGEEKEGEKSGGTGQIVDVAVFSLSLMGTNWPNSVREAWRILRLDGDLKIAEVASRFTDVEGFVSLISSMGFRLKSKDSRNTHFTLFEFKKVARKFLSSQKWDSILSKGNVLKPCEYKRR</sequence>
<dbReference type="SUPFAM" id="SSF53335">
    <property type="entry name" value="S-adenosyl-L-methionine-dependent methyltransferases"/>
    <property type="match status" value="1"/>
</dbReference>
<comment type="subcellular location">
    <subcellularLocation>
        <location evidence="1 8">Nucleus</location>
        <location evidence="1 8">Nucleolus</location>
    </subcellularLocation>
</comment>
<organism evidence="10 11">
    <name type="scientific">Marasmiellus scandens</name>
    <dbReference type="NCBI Taxonomy" id="2682957"/>
    <lineage>
        <taxon>Eukaryota</taxon>
        <taxon>Fungi</taxon>
        <taxon>Dikarya</taxon>
        <taxon>Basidiomycota</taxon>
        <taxon>Agaricomycotina</taxon>
        <taxon>Agaricomycetes</taxon>
        <taxon>Agaricomycetidae</taxon>
        <taxon>Agaricales</taxon>
        <taxon>Marasmiineae</taxon>
        <taxon>Omphalotaceae</taxon>
        <taxon>Marasmiellus</taxon>
    </lineage>
</organism>
<evidence type="ECO:0000313" key="10">
    <source>
        <dbReference type="EMBL" id="KAK7470794.1"/>
    </source>
</evidence>
<dbReference type="Pfam" id="PF05148">
    <property type="entry name" value="Methyltransf_8"/>
    <property type="match status" value="1"/>
</dbReference>
<evidence type="ECO:0000256" key="7">
    <source>
        <dbReference type="ARBA" id="ARBA00023242"/>
    </source>
</evidence>
<dbReference type="Gene3D" id="1.10.10.2150">
    <property type="entry name" value="Ribosomal RNA-processing protein 8, N-terminal domain"/>
    <property type="match status" value="1"/>
</dbReference>
<evidence type="ECO:0000256" key="2">
    <source>
        <dbReference type="ARBA" id="ARBA00006301"/>
    </source>
</evidence>
<keyword evidence="5 8" id="KW-0808">Transferase</keyword>
<keyword evidence="4 8" id="KW-0489">Methyltransferase</keyword>
<evidence type="ECO:0000313" key="11">
    <source>
        <dbReference type="Proteomes" id="UP001498398"/>
    </source>
</evidence>
<keyword evidence="7 8" id="KW-0539">Nucleus</keyword>